<keyword evidence="3" id="KW-1185">Reference proteome</keyword>
<comment type="caution">
    <text evidence="2">The sequence shown here is derived from an EMBL/GenBank/DDBJ whole genome shotgun (WGS) entry which is preliminary data.</text>
</comment>
<evidence type="ECO:0000256" key="1">
    <source>
        <dbReference type="SAM" id="MobiDB-lite"/>
    </source>
</evidence>
<sequence length="250" mass="27868">MDLDKDLKEKLNIASSRTSFIEESDSIGVYDLDSEDGRKSDSNSDDLLSKEDELEDIKMNARKNFISNENGTKFLSHEEVFYNSSVFGKDTPEGALERAATLAEGIRTLGKSQEDNWKKMHDLIMKKDSLIKQMADVMISCKTRMSPSNESLRRGVRKQNFSSCGLCTNTHLIPEKDLNDLWDPDDSFSALGDVSADDISEVSLDEFSDGPILEVPYGFGDHDSGMENNVIGKEIENVQSCIASQSENDI</sequence>
<evidence type="ECO:0000313" key="2">
    <source>
        <dbReference type="EMBL" id="KAK7872072.1"/>
    </source>
</evidence>
<feature type="compositionally biased region" description="Basic and acidic residues" evidence="1">
    <location>
        <begin position="35"/>
        <end position="51"/>
    </location>
</feature>
<evidence type="ECO:0000313" key="3">
    <source>
        <dbReference type="Proteomes" id="UP001378592"/>
    </source>
</evidence>
<dbReference type="Proteomes" id="UP001378592">
    <property type="component" value="Unassembled WGS sequence"/>
</dbReference>
<dbReference type="EMBL" id="JAZDUA010000030">
    <property type="protein sequence ID" value="KAK7872072.1"/>
    <property type="molecule type" value="Genomic_DNA"/>
</dbReference>
<organism evidence="2 3">
    <name type="scientific">Gryllus longicercus</name>
    <dbReference type="NCBI Taxonomy" id="2509291"/>
    <lineage>
        <taxon>Eukaryota</taxon>
        <taxon>Metazoa</taxon>
        <taxon>Ecdysozoa</taxon>
        <taxon>Arthropoda</taxon>
        <taxon>Hexapoda</taxon>
        <taxon>Insecta</taxon>
        <taxon>Pterygota</taxon>
        <taxon>Neoptera</taxon>
        <taxon>Polyneoptera</taxon>
        <taxon>Orthoptera</taxon>
        <taxon>Ensifera</taxon>
        <taxon>Gryllidea</taxon>
        <taxon>Grylloidea</taxon>
        <taxon>Gryllidae</taxon>
        <taxon>Gryllinae</taxon>
        <taxon>Gryllus</taxon>
    </lineage>
</organism>
<protein>
    <submittedName>
        <fullName evidence="2">Uncharacterized protein</fullName>
    </submittedName>
</protein>
<dbReference type="AlphaFoldDB" id="A0AAN9W620"/>
<feature type="region of interest" description="Disordered" evidence="1">
    <location>
        <begin position="31"/>
        <end position="51"/>
    </location>
</feature>
<reference evidence="2 3" key="1">
    <citation type="submission" date="2024-03" db="EMBL/GenBank/DDBJ databases">
        <title>The genome assembly and annotation of the cricket Gryllus longicercus Weissman &amp; Gray.</title>
        <authorList>
            <person name="Szrajer S."/>
            <person name="Gray D."/>
            <person name="Ylla G."/>
        </authorList>
    </citation>
    <scope>NUCLEOTIDE SEQUENCE [LARGE SCALE GENOMIC DNA]</scope>
    <source>
        <strain evidence="2">DAG 2021-001</strain>
        <tissue evidence="2">Whole body minus gut</tissue>
    </source>
</reference>
<name>A0AAN9W620_9ORTH</name>
<accession>A0AAN9W620</accession>
<proteinExistence type="predicted"/>
<gene>
    <name evidence="2" type="ORF">R5R35_004557</name>
</gene>